<dbReference type="Proteomes" id="UP000198561">
    <property type="component" value="Unassembled WGS sequence"/>
</dbReference>
<name>A0A1H6HYT8_CHRCI</name>
<organism evidence="1 2">
    <name type="scientific">Chryseobacterium culicis</name>
    <dbReference type="NCBI Taxonomy" id="680127"/>
    <lineage>
        <taxon>Bacteria</taxon>
        <taxon>Pseudomonadati</taxon>
        <taxon>Bacteroidota</taxon>
        <taxon>Flavobacteriia</taxon>
        <taxon>Flavobacteriales</taxon>
        <taxon>Weeksellaceae</taxon>
        <taxon>Chryseobacterium group</taxon>
        <taxon>Chryseobacterium</taxon>
    </lineage>
</organism>
<proteinExistence type="predicted"/>
<reference evidence="1 2" key="1">
    <citation type="submission" date="2016-10" db="EMBL/GenBank/DDBJ databases">
        <authorList>
            <person name="de Groot N.N."/>
        </authorList>
    </citation>
    <scope>NUCLEOTIDE SEQUENCE [LARGE SCALE GENOMIC DNA]</scope>
    <source>
        <strain evidence="1 2">DSM 23031</strain>
    </source>
</reference>
<dbReference type="STRING" id="680127.SAMN05421593_3858"/>
<dbReference type="RefSeq" id="WP_167358466.1">
    <property type="nucleotide sequence ID" value="NZ_DALZIY010000004.1"/>
</dbReference>
<protein>
    <submittedName>
        <fullName evidence="1">Uncharacterized protein</fullName>
    </submittedName>
</protein>
<evidence type="ECO:0000313" key="2">
    <source>
        <dbReference type="Proteomes" id="UP000198561"/>
    </source>
</evidence>
<gene>
    <name evidence="1" type="ORF">SAMN05421593_3858</name>
</gene>
<dbReference type="EMBL" id="FNWQ01000005">
    <property type="protein sequence ID" value="SEH40909.1"/>
    <property type="molecule type" value="Genomic_DNA"/>
</dbReference>
<sequence>MKKIKKTEKKLSLNKVQMSKIRGGLSSAGGAQMIQNGDNDTVVDRTIDDTLDMTIKNH</sequence>
<accession>A0A1H6HYT8</accession>
<evidence type="ECO:0000313" key="1">
    <source>
        <dbReference type="EMBL" id="SEH40909.1"/>
    </source>
</evidence>
<dbReference type="AlphaFoldDB" id="A0A1H6HYT8"/>